<dbReference type="EMBL" id="LJSN01000001">
    <property type="protein sequence ID" value="PNE43368.1"/>
    <property type="molecule type" value="Genomic_DNA"/>
</dbReference>
<dbReference type="AlphaFoldDB" id="A0A2N8PQT2"/>
<keyword evidence="2" id="KW-1185">Reference proteome</keyword>
<dbReference type="Proteomes" id="UP000236047">
    <property type="component" value="Unassembled WGS sequence"/>
</dbReference>
<evidence type="ECO:0000313" key="2">
    <source>
        <dbReference type="Proteomes" id="UP000236047"/>
    </source>
</evidence>
<comment type="caution">
    <text evidence="1">The sequence shown here is derived from an EMBL/GenBank/DDBJ whole genome shotgun (WGS) entry which is preliminary data.</text>
</comment>
<name>A0A2N8PQT2_STRNR</name>
<organism evidence="1 2">
    <name type="scientific">Streptomyces noursei</name>
    <name type="common">Streptomyces albulus</name>
    <dbReference type="NCBI Taxonomy" id="1971"/>
    <lineage>
        <taxon>Bacteria</taxon>
        <taxon>Bacillati</taxon>
        <taxon>Actinomycetota</taxon>
        <taxon>Actinomycetes</taxon>
        <taxon>Kitasatosporales</taxon>
        <taxon>Streptomycetaceae</taxon>
        <taxon>Streptomyces</taxon>
    </lineage>
</organism>
<sequence>MIVTNDSVRDEFAIIDKRPPNVRYSSVLLDVDGRWWRTGWIQVRPDTLEAFAWPEEADAVARVLSGRPGRDAKTVVPSGQNCEGAA</sequence>
<reference evidence="2" key="1">
    <citation type="submission" date="2015-09" db="EMBL/GenBank/DDBJ databases">
        <authorList>
            <person name="Graham D.E."/>
            <person name="Mahan K.M."/>
            <person name="Klingeman D.M."/>
            <person name="Fida T."/>
            <person name="Giannone R.J."/>
            <person name="Hettich R.L."/>
            <person name="Parry R.J."/>
            <person name="Spain J.C."/>
        </authorList>
    </citation>
    <scope>NUCLEOTIDE SEQUENCE [LARGE SCALE GENOMIC DNA]</scope>
    <source>
        <strain evidence="2">JCM 4701</strain>
    </source>
</reference>
<gene>
    <name evidence="1" type="ORF">AOB60_00010</name>
</gene>
<protein>
    <submittedName>
        <fullName evidence="1">Uncharacterized protein</fullName>
    </submittedName>
</protein>
<proteinExistence type="predicted"/>
<evidence type="ECO:0000313" key="1">
    <source>
        <dbReference type="EMBL" id="PNE43368.1"/>
    </source>
</evidence>
<accession>A0A2N8PQT2</accession>